<gene>
    <name evidence="4" type="ORF">PAXRUDRAFT_117636</name>
</gene>
<evidence type="ECO:0000259" key="3">
    <source>
        <dbReference type="Pfam" id="PF13359"/>
    </source>
</evidence>
<keyword evidence="2" id="KW-0479">Metal-binding</keyword>
<keyword evidence="5" id="KW-1185">Reference proteome</keyword>
<dbReference type="Proteomes" id="UP000054538">
    <property type="component" value="Unassembled WGS sequence"/>
</dbReference>
<feature type="domain" description="DDE Tnp4" evidence="3">
    <location>
        <begin position="2"/>
        <end position="47"/>
    </location>
</feature>
<evidence type="ECO:0000256" key="2">
    <source>
        <dbReference type="ARBA" id="ARBA00022723"/>
    </source>
</evidence>
<dbReference type="InterPro" id="IPR027806">
    <property type="entry name" value="HARBI1_dom"/>
</dbReference>
<sequence>VHVHVEHVFAALKGHFQSLWELHLQVITRKDIHIVVHWVQCCLVLHNMIIFFDKQLGIESSIAWAR</sequence>
<reference evidence="4 5" key="1">
    <citation type="submission" date="2014-04" db="EMBL/GenBank/DDBJ databases">
        <authorList>
            <consortium name="DOE Joint Genome Institute"/>
            <person name="Kuo A."/>
            <person name="Kohler A."/>
            <person name="Jargeat P."/>
            <person name="Nagy L.G."/>
            <person name="Floudas D."/>
            <person name="Copeland A."/>
            <person name="Barry K.W."/>
            <person name="Cichocki N."/>
            <person name="Veneault-Fourrey C."/>
            <person name="LaButti K."/>
            <person name="Lindquist E.A."/>
            <person name="Lipzen A."/>
            <person name="Lundell T."/>
            <person name="Morin E."/>
            <person name="Murat C."/>
            <person name="Sun H."/>
            <person name="Tunlid A."/>
            <person name="Henrissat B."/>
            <person name="Grigoriev I.V."/>
            <person name="Hibbett D.S."/>
            <person name="Martin F."/>
            <person name="Nordberg H.P."/>
            <person name="Cantor M.N."/>
            <person name="Hua S.X."/>
        </authorList>
    </citation>
    <scope>NUCLEOTIDE SEQUENCE [LARGE SCALE GENOMIC DNA]</scope>
    <source>
        <strain evidence="4 5">Ve08.2h10</strain>
    </source>
</reference>
<evidence type="ECO:0000313" key="5">
    <source>
        <dbReference type="Proteomes" id="UP000054538"/>
    </source>
</evidence>
<protein>
    <recommendedName>
        <fullName evidence="3">DDE Tnp4 domain-containing protein</fullName>
    </recommendedName>
</protein>
<organism evidence="4 5">
    <name type="scientific">Paxillus rubicundulus Ve08.2h10</name>
    <dbReference type="NCBI Taxonomy" id="930991"/>
    <lineage>
        <taxon>Eukaryota</taxon>
        <taxon>Fungi</taxon>
        <taxon>Dikarya</taxon>
        <taxon>Basidiomycota</taxon>
        <taxon>Agaricomycotina</taxon>
        <taxon>Agaricomycetes</taxon>
        <taxon>Agaricomycetidae</taxon>
        <taxon>Boletales</taxon>
        <taxon>Paxilineae</taxon>
        <taxon>Paxillaceae</taxon>
        <taxon>Paxillus</taxon>
    </lineage>
</organism>
<comment type="cofactor">
    <cofactor evidence="1">
        <name>a divalent metal cation</name>
        <dbReference type="ChEBI" id="CHEBI:60240"/>
    </cofactor>
</comment>
<dbReference type="Pfam" id="PF13359">
    <property type="entry name" value="DDE_Tnp_4"/>
    <property type="match status" value="1"/>
</dbReference>
<evidence type="ECO:0000313" key="4">
    <source>
        <dbReference type="EMBL" id="KIK75622.1"/>
    </source>
</evidence>
<name>A0A0D0BWC0_9AGAM</name>
<dbReference type="OrthoDB" id="2688922at2759"/>
<feature type="non-terminal residue" evidence="4">
    <location>
        <position position="66"/>
    </location>
</feature>
<dbReference type="EMBL" id="KN827972">
    <property type="protein sequence ID" value="KIK75622.1"/>
    <property type="molecule type" value="Genomic_DNA"/>
</dbReference>
<reference evidence="5" key="2">
    <citation type="submission" date="2015-01" db="EMBL/GenBank/DDBJ databases">
        <title>Evolutionary Origins and Diversification of the Mycorrhizal Mutualists.</title>
        <authorList>
            <consortium name="DOE Joint Genome Institute"/>
            <consortium name="Mycorrhizal Genomics Consortium"/>
            <person name="Kohler A."/>
            <person name="Kuo A."/>
            <person name="Nagy L.G."/>
            <person name="Floudas D."/>
            <person name="Copeland A."/>
            <person name="Barry K.W."/>
            <person name="Cichocki N."/>
            <person name="Veneault-Fourrey C."/>
            <person name="LaButti K."/>
            <person name="Lindquist E.A."/>
            <person name="Lipzen A."/>
            <person name="Lundell T."/>
            <person name="Morin E."/>
            <person name="Murat C."/>
            <person name="Riley R."/>
            <person name="Ohm R."/>
            <person name="Sun H."/>
            <person name="Tunlid A."/>
            <person name="Henrissat B."/>
            <person name="Grigoriev I.V."/>
            <person name="Hibbett D.S."/>
            <person name="Martin F."/>
        </authorList>
    </citation>
    <scope>NUCLEOTIDE SEQUENCE [LARGE SCALE GENOMIC DNA]</scope>
    <source>
        <strain evidence="5">Ve08.2h10</strain>
    </source>
</reference>
<evidence type="ECO:0000256" key="1">
    <source>
        <dbReference type="ARBA" id="ARBA00001968"/>
    </source>
</evidence>
<dbReference type="HOGENOM" id="CLU_201513_1_0_1"/>
<accession>A0A0D0BWC0</accession>
<proteinExistence type="predicted"/>
<dbReference type="GO" id="GO:0046872">
    <property type="term" value="F:metal ion binding"/>
    <property type="evidence" value="ECO:0007669"/>
    <property type="project" value="UniProtKB-KW"/>
</dbReference>
<feature type="non-terminal residue" evidence="4">
    <location>
        <position position="1"/>
    </location>
</feature>
<dbReference type="InParanoid" id="A0A0D0BWC0"/>
<dbReference type="AlphaFoldDB" id="A0A0D0BWC0"/>